<dbReference type="InterPro" id="IPR013149">
    <property type="entry name" value="ADH-like_C"/>
</dbReference>
<accession>A0A0U4FB13</accession>
<dbReference type="Pfam" id="PF08240">
    <property type="entry name" value="ADH_N"/>
    <property type="match status" value="1"/>
</dbReference>
<dbReference type="PROSITE" id="PS00059">
    <property type="entry name" value="ADH_ZINC"/>
    <property type="match status" value="1"/>
</dbReference>
<dbReference type="InterPro" id="IPR002328">
    <property type="entry name" value="ADH_Zn_CS"/>
</dbReference>
<dbReference type="KEGG" id="lao:AOX59_16220"/>
<dbReference type="GO" id="GO:0008270">
    <property type="term" value="F:zinc ion binding"/>
    <property type="evidence" value="ECO:0007669"/>
    <property type="project" value="InterPro"/>
</dbReference>
<keyword evidence="2 4" id="KW-0862">Zinc</keyword>
<keyword evidence="3" id="KW-0560">Oxidoreductase</keyword>
<dbReference type="Pfam" id="PF00107">
    <property type="entry name" value="ADH_zinc_N"/>
    <property type="match status" value="1"/>
</dbReference>
<dbReference type="InterPro" id="IPR013154">
    <property type="entry name" value="ADH-like_N"/>
</dbReference>
<dbReference type="PANTHER" id="PTHR43401:SF2">
    <property type="entry name" value="L-THREONINE 3-DEHYDROGENASE"/>
    <property type="match status" value="1"/>
</dbReference>
<evidence type="ECO:0000313" key="6">
    <source>
        <dbReference type="EMBL" id="ALX49987.1"/>
    </source>
</evidence>
<name>A0A0U4FB13_9BACI</name>
<protein>
    <recommendedName>
        <fullName evidence="5">Enoyl reductase (ER) domain-containing protein</fullName>
    </recommendedName>
</protein>
<dbReference type="AlphaFoldDB" id="A0A0U4FB13"/>
<dbReference type="InterPro" id="IPR011032">
    <property type="entry name" value="GroES-like_sf"/>
</dbReference>
<dbReference type="SUPFAM" id="SSF51735">
    <property type="entry name" value="NAD(P)-binding Rossmann-fold domains"/>
    <property type="match status" value="1"/>
</dbReference>
<keyword evidence="7" id="KW-1185">Reference proteome</keyword>
<evidence type="ECO:0000256" key="2">
    <source>
        <dbReference type="ARBA" id="ARBA00022833"/>
    </source>
</evidence>
<reference evidence="6 7" key="1">
    <citation type="submission" date="2016-01" db="EMBL/GenBank/DDBJ databases">
        <title>Complete genome sequence of strain Lentibacillus amyloliquefaciens LAM0015T isolated from saline sediment.</title>
        <authorList>
            <person name="Wang J.-L."/>
            <person name="He M.-X."/>
        </authorList>
    </citation>
    <scope>NUCLEOTIDE SEQUENCE [LARGE SCALE GENOMIC DNA]</scope>
    <source>
        <strain evidence="6 7">LAM0015</strain>
    </source>
</reference>
<dbReference type="Gene3D" id="3.40.50.720">
    <property type="entry name" value="NAD(P)-binding Rossmann-like Domain"/>
    <property type="match status" value="1"/>
</dbReference>
<dbReference type="Proteomes" id="UP000050331">
    <property type="component" value="Chromosome"/>
</dbReference>
<organism evidence="6 7">
    <name type="scientific">Lentibacillus amyloliquefaciens</name>
    <dbReference type="NCBI Taxonomy" id="1472767"/>
    <lineage>
        <taxon>Bacteria</taxon>
        <taxon>Bacillati</taxon>
        <taxon>Bacillota</taxon>
        <taxon>Bacilli</taxon>
        <taxon>Bacillales</taxon>
        <taxon>Bacillaceae</taxon>
        <taxon>Lentibacillus</taxon>
    </lineage>
</organism>
<evidence type="ECO:0000313" key="7">
    <source>
        <dbReference type="Proteomes" id="UP000050331"/>
    </source>
</evidence>
<dbReference type="InterPro" id="IPR036291">
    <property type="entry name" value="NAD(P)-bd_dom_sf"/>
</dbReference>
<evidence type="ECO:0000256" key="3">
    <source>
        <dbReference type="ARBA" id="ARBA00023002"/>
    </source>
</evidence>
<dbReference type="RefSeq" id="WP_068447030.1">
    <property type="nucleotide sequence ID" value="NZ_CP013862.1"/>
</dbReference>
<dbReference type="Gene3D" id="3.90.180.10">
    <property type="entry name" value="Medium-chain alcohol dehydrogenases, catalytic domain"/>
    <property type="match status" value="1"/>
</dbReference>
<dbReference type="GO" id="GO:0016491">
    <property type="term" value="F:oxidoreductase activity"/>
    <property type="evidence" value="ECO:0007669"/>
    <property type="project" value="UniProtKB-KW"/>
</dbReference>
<sequence length="352" mass="38247">MQAIALTGKQQLELQKRDVPAINQDEILLKVHAIGVCGSDLRVYNHGDDRIDYPRVIGHEIAGEVVETGERVTRFKPGDRVTLGAHIPCGECIYCQQNEGHHCIKGHSMGYQADGGFAEYVVLPKKFVQNGSIQKIADATSYELASLSEPFSCVLSGLDEVGTKPGETVVVYGAGAIGCMYIAALKRMGAAKVIAVQRSKTRQQKAKEAGADLVIDPSAENTTEKVKAATDRLGADTVIVTAPSADAQRESLEVARTTGKVLLFAGIKPVTENPINTNHFIYKQLKVVGTHGAPRYLHMEAVKWIDEGLLDFSSFITHTFTLEDTEKAFQTALSKEGLKCVVKPGERDRKLV</sequence>
<evidence type="ECO:0000256" key="4">
    <source>
        <dbReference type="RuleBase" id="RU361277"/>
    </source>
</evidence>
<gene>
    <name evidence="6" type="ORF">AOX59_16220</name>
</gene>
<comment type="cofactor">
    <cofactor evidence="4">
        <name>Zn(2+)</name>
        <dbReference type="ChEBI" id="CHEBI:29105"/>
    </cofactor>
</comment>
<proteinExistence type="inferred from homology"/>
<keyword evidence="1 4" id="KW-0479">Metal-binding</keyword>
<dbReference type="SUPFAM" id="SSF50129">
    <property type="entry name" value="GroES-like"/>
    <property type="match status" value="1"/>
</dbReference>
<comment type="similarity">
    <text evidence="4">Belongs to the zinc-containing alcohol dehydrogenase family.</text>
</comment>
<dbReference type="InterPro" id="IPR020843">
    <property type="entry name" value="ER"/>
</dbReference>
<dbReference type="PANTHER" id="PTHR43401">
    <property type="entry name" value="L-THREONINE 3-DEHYDROGENASE"/>
    <property type="match status" value="1"/>
</dbReference>
<dbReference type="SMART" id="SM00829">
    <property type="entry name" value="PKS_ER"/>
    <property type="match status" value="1"/>
</dbReference>
<dbReference type="OrthoDB" id="9792162at2"/>
<dbReference type="STRING" id="1472767.AOX59_16220"/>
<evidence type="ECO:0000256" key="1">
    <source>
        <dbReference type="ARBA" id="ARBA00022723"/>
    </source>
</evidence>
<dbReference type="InterPro" id="IPR050129">
    <property type="entry name" value="Zn_alcohol_dh"/>
</dbReference>
<evidence type="ECO:0000259" key="5">
    <source>
        <dbReference type="SMART" id="SM00829"/>
    </source>
</evidence>
<feature type="domain" description="Enoyl reductase (ER)" evidence="5">
    <location>
        <begin position="8"/>
        <end position="342"/>
    </location>
</feature>
<dbReference type="EMBL" id="CP013862">
    <property type="protein sequence ID" value="ALX49987.1"/>
    <property type="molecule type" value="Genomic_DNA"/>
</dbReference>